<evidence type="ECO:0000256" key="3">
    <source>
        <dbReference type="ARBA" id="ARBA00022741"/>
    </source>
</evidence>
<dbReference type="GO" id="GO:0016887">
    <property type="term" value="F:ATP hydrolysis activity"/>
    <property type="evidence" value="ECO:0007669"/>
    <property type="project" value="InterPro"/>
</dbReference>
<dbReference type="AlphaFoldDB" id="A0A316FZ07"/>
<evidence type="ECO:0000313" key="6">
    <source>
        <dbReference type="EMBL" id="PWK53881.1"/>
    </source>
</evidence>
<dbReference type="EMBL" id="QGGU01000002">
    <property type="protein sequence ID" value="PWK53881.1"/>
    <property type="molecule type" value="Genomic_DNA"/>
</dbReference>
<proteinExistence type="predicted"/>
<accession>A0A316FZ07</accession>
<evidence type="ECO:0000256" key="2">
    <source>
        <dbReference type="ARBA" id="ARBA00022592"/>
    </source>
</evidence>
<dbReference type="GO" id="GO:0005315">
    <property type="term" value="F:phosphate transmembrane transporter activity"/>
    <property type="evidence" value="ECO:0007669"/>
    <property type="project" value="InterPro"/>
</dbReference>
<organism evidence="6 7">
    <name type="scientific">Pleionea mediterranea</name>
    <dbReference type="NCBI Taxonomy" id="523701"/>
    <lineage>
        <taxon>Bacteria</taxon>
        <taxon>Pseudomonadati</taxon>
        <taxon>Pseudomonadota</taxon>
        <taxon>Gammaproteobacteria</taxon>
        <taxon>Oceanospirillales</taxon>
        <taxon>Pleioneaceae</taxon>
        <taxon>Pleionea</taxon>
    </lineage>
</organism>
<dbReference type="PANTHER" id="PTHR43423">
    <property type="entry name" value="ABC TRANSPORTER I FAMILY MEMBER 17"/>
    <property type="match status" value="1"/>
</dbReference>
<dbReference type="InterPro" id="IPR003593">
    <property type="entry name" value="AAA+_ATPase"/>
</dbReference>
<sequence length="306" mass="34250">MVDNKQCPVSDFEISGIELEASLPNQYASIAEPCSEDCDTKFTIEEDCSSCKPEQYCCIEINNICINFGKAKIIEDVSLKIYRNAVTAIIGPSGCGKSSFLCGINKLTDLFPNCQVNGSVKFEWDHSIYTQKASLLRRHVGMLFQKPNPFPFSIRKNLEFPLREHGISDPYEISVKVEKALSDVGLWDEVKDRVDESALSLSGGQQQRLCLARALILEPSVLLMDEPCSALDPMATKKIEGLIQELSKKMTVILVTHNLSQAKRVADHVALFWKTDNIGRLIEYGSVDDFFGQPKHELTKTYLEFG</sequence>
<comment type="caution">
    <text evidence="6">The sequence shown here is derived from an EMBL/GenBank/DDBJ whole genome shotgun (WGS) entry which is preliminary data.</text>
</comment>
<name>A0A316FZ07_9GAMM</name>
<dbReference type="PANTHER" id="PTHR43423:SF1">
    <property type="entry name" value="ABC TRANSPORTER I FAMILY MEMBER 17"/>
    <property type="match status" value="1"/>
</dbReference>
<dbReference type="InterPro" id="IPR027417">
    <property type="entry name" value="P-loop_NTPase"/>
</dbReference>
<protein>
    <submittedName>
        <fullName evidence="6">Phosphate ABC transporter ATP-binding protein (PhoT family)</fullName>
    </submittedName>
</protein>
<dbReference type="InterPro" id="IPR003439">
    <property type="entry name" value="ABC_transporter-like_ATP-bd"/>
</dbReference>
<dbReference type="GO" id="GO:0035435">
    <property type="term" value="P:phosphate ion transmembrane transport"/>
    <property type="evidence" value="ECO:0007669"/>
    <property type="project" value="InterPro"/>
</dbReference>
<evidence type="ECO:0000256" key="4">
    <source>
        <dbReference type="ARBA" id="ARBA00022840"/>
    </source>
</evidence>
<dbReference type="CDD" id="cd03260">
    <property type="entry name" value="ABC_PstB_phosphate_transporter"/>
    <property type="match status" value="1"/>
</dbReference>
<dbReference type="RefSeq" id="WP_210204837.1">
    <property type="nucleotide sequence ID" value="NZ_QGGU01000002.1"/>
</dbReference>
<dbReference type="PROSITE" id="PS50893">
    <property type="entry name" value="ABC_TRANSPORTER_2"/>
    <property type="match status" value="1"/>
</dbReference>
<keyword evidence="7" id="KW-1185">Reference proteome</keyword>
<keyword evidence="1" id="KW-0813">Transport</keyword>
<dbReference type="Proteomes" id="UP000245790">
    <property type="component" value="Unassembled WGS sequence"/>
</dbReference>
<gene>
    <name evidence="6" type="ORF">C8D97_102271</name>
</gene>
<dbReference type="SMART" id="SM00382">
    <property type="entry name" value="AAA"/>
    <property type="match status" value="1"/>
</dbReference>
<dbReference type="InterPro" id="IPR005670">
    <property type="entry name" value="PstB-like"/>
</dbReference>
<dbReference type="SUPFAM" id="SSF52540">
    <property type="entry name" value="P-loop containing nucleoside triphosphate hydrolases"/>
    <property type="match status" value="1"/>
</dbReference>
<evidence type="ECO:0000256" key="1">
    <source>
        <dbReference type="ARBA" id="ARBA00022448"/>
    </source>
</evidence>
<dbReference type="GO" id="GO:0005524">
    <property type="term" value="F:ATP binding"/>
    <property type="evidence" value="ECO:0007669"/>
    <property type="project" value="UniProtKB-KW"/>
</dbReference>
<feature type="domain" description="ABC transporter" evidence="5">
    <location>
        <begin position="59"/>
        <end position="303"/>
    </location>
</feature>
<keyword evidence="3" id="KW-0547">Nucleotide-binding</keyword>
<evidence type="ECO:0000313" key="7">
    <source>
        <dbReference type="Proteomes" id="UP000245790"/>
    </source>
</evidence>
<keyword evidence="2" id="KW-0592">Phosphate transport</keyword>
<dbReference type="Gene3D" id="3.40.50.300">
    <property type="entry name" value="P-loop containing nucleotide triphosphate hydrolases"/>
    <property type="match status" value="1"/>
</dbReference>
<dbReference type="PROSITE" id="PS00211">
    <property type="entry name" value="ABC_TRANSPORTER_1"/>
    <property type="match status" value="1"/>
</dbReference>
<dbReference type="InterPro" id="IPR017871">
    <property type="entry name" value="ABC_transporter-like_CS"/>
</dbReference>
<keyword evidence="4 6" id="KW-0067">ATP-binding</keyword>
<dbReference type="GO" id="GO:0016020">
    <property type="term" value="C:membrane"/>
    <property type="evidence" value="ECO:0007669"/>
    <property type="project" value="InterPro"/>
</dbReference>
<evidence type="ECO:0000259" key="5">
    <source>
        <dbReference type="PROSITE" id="PS50893"/>
    </source>
</evidence>
<reference evidence="6 7" key="1">
    <citation type="submission" date="2018-05" db="EMBL/GenBank/DDBJ databases">
        <title>Genomic Encyclopedia of Type Strains, Phase IV (KMG-IV): sequencing the most valuable type-strain genomes for metagenomic binning, comparative biology and taxonomic classification.</title>
        <authorList>
            <person name="Goeker M."/>
        </authorList>
    </citation>
    <scope>NUCLEOTIDE SEQUENCE [LARGE SCALE GENOMIC DNA]</scope>
    <source>
        <strain evidence="6 7">DSM 25350</strain>
    </source>
</reference>
<dbReference type="Pfam" id="PF00005">
    <property type="entry name" value="ABC_tran"/>
    <property type="match status" value="1"/>
</dbReference>